<dbReference type="InterPro" id="IPR005183">
    <property type="entry name" value="DUF305_CopM-like"/>
</dbReference>
<comment type="caution">
    <text evidence="3">The sequence shown here is derived from an EMBL/GenBank/DDBJ whole genome shotgun (WGS) entry which is preliminary data.</text>
</comment>
<accession>A0A2N4SZM5</accession>
<dbReference type="Gene3D" id="1.20.1260.10">
    <property type="match status" value="1"/>
</dbReference>
<sequence>MEEQSVISGKRRLRRRVPAAAASAVLALGAVTGTGVATAAPAFADAPAGNEQAASFEVEFLKSMIDHHYMAVVMAQECVDKAVHPELAAMCEDIITVQNQEIEQMQTWLQEWYGITYEPQLSTGDMASMQRLDQFTGAEYEIRFMQSMIRHHWAAVREAETCLDRAEHQDLLQLCQNIKTVQLSEIAQMQTWLEEWYDRQGGRPAATA</sequence>
<dbReference type="EMBL" id="LOMZ01000001">
    <property type="protein sequence ID" value="PLC11423.1"/>
    <property type="molecule type" value="Genomic_DNA"/>
</dbReference>
<keyword evidence="1" id="KW-0732">Signal</keyword>
<dbReference type="PANTHER" id="PTHR36933:SF1">
    <property type="entry name" value="SLL0788 PROTEIN"/>
    <property type="match status" value="1"/>
</dbReference>
<proteinExistence type="predicted"/>
<reference evidence="3 4" key="1">
    <citation type="submission" date="2015-12" db="EMBL/GenBank/DDBJ databases">
        <authorList>
            <person name="Shamseldin A."/>
            <person name="Moawad H."/>
            <person name="Abd El-Rahim W.M."/>
            <person name="Sadowsky M.J."/>
        </authorList>
    </citation>
    <scope>NUCLEOTIDE SEQUENCE [LARGE SCALE GENOMIC DNA]</scope>
    <source>
        <strain evidence="3 4">S43</strain>
    </source>
</reference>
<dbReference type="PANTHER" id="PTHR36933">
    <property type="entry name" value="SLL0788 PROTEIN"/>
    <property type="match status" value="1"/>
</dbReference>
<organism evidence="3 4">
    <name type="scientific">Kocuria flava</name>
    <dbReference type="NCBI Taxonomy" id="446860"/>
    <lineage>
        <taxon>Bacteria</taxon>
        <taxon>Bacillati</taxon>
        <taxon>Actinomycetota</taxon>
        <taxon>Actinomycetes</taxon>
        <taxon>Micrococcales</taxon>
        <taxon>Micrococcaceae</taxon>
        <taxon>Kocuria</taxon>
    </lineage>
</organism>
<evidence type="ECO:0000313" key="3">
    <source>
        <dbReference type="EMBL" id="PLC11423.1"/>
    </source>
</evidence>
<dbReference type="Proteomes" id="UP000234632">
    <property type="component" value="Unassembled WGS sequence"/>
</dbReference>
<gene>
    <name evidence="3" type="ORF">AUQ48_03095</name>
</gene>
<feature type="signal peptide" evidence="1">
    <location>
        <begin position="1"/>
        <end position="39"/>
    </location>
</feature>
<dbReference type="InterPro" id="IPR012347">
    <property type="entry name" value="Ferritin-like"/>
</dbReference>
<evidence type="ECO:0000259" key="2">
    <source>
        <dbReference type="Pfam" id="PF03713"/>
    </source>
</evidence>
<feature type="chain" id="PRO_5014820544" description="DUF305 domain-containing protein" evidence="1">
    <location>
        <begin position="40"/>
        <end position="208"/>
    </location>
</feature>
<evidence type="ECO:0000313" key="4">
    <source>
        <dbReference type="Proteomes" id="UP000234632"/>
    </source>
</evidence>
<evidence type="ECO:0000256" key="1">
    <source>
        <dbReference type="SAM" id="SignalP"/>
    </source>
</evidence>
<protein>
    <recommendedName>
        <fullName evidence="2">DUF305 domain-containing protein</fullName>
    </recommendedName>
</protein>
<name>A0A2N4SZM5_9MICC</name>
<feature type="domain" description="DUF305" evidence="2">
    <location>
        <begin position="57"/>
        <end position="193"/>
    </location>
</feature>
<dbReference type="AlphaFoldDB" id="A0A2N4SZM5"/>
<dbReference type="Pfam" id="PF03713">
    <property type="entry name" value="DUF305"/>
    <property type="match status" value="1"/>
</dbReference>